<reference evidence="2" key="1">
    <citation type="submission" date="2016-11" db="UniProtKB">
        <authorList>
            <consortium name="WormBaseParasite"/>
        </authorList>
    </citation>
    <scope>IDENTIFICATION</scope>
    <source>
        <strain evidence="2">KR3021</strain>
    </source>
</reference>
<proteinExistence type="predicted"/>
<accession>A0AC35U8W3</accession>
<evidence type="ECO:0000313" key="2">
    <source>
        <dbReference type="WBParaSite" id="RSKR_0000909400.1"/>
    </source>
</evidence>
<evidence type="ECO:0000313" key="1">
    <source>
        <dbReference type="Proteomes" id="UP000095286"/>
    </source>
</evidence>
<dbReference type="WBParaSite" id="RSKR_0000909400.1">
    <property type="protein sequence ID" value="RSKR_0000909400.1"/>
    <property type="gene ID" value="RSKR_0000909400"/>
</dbReference>
<name>A0AC35U8W3_9BILA</name>
<protein>
    <submittedName>
        <fullName evidence="2">Lactamase_B domain-containing protein</fullName>
    </submittedName>
</protein>
<sequence length="266" mass="30064">MPFRRLMDIVNIKQLSDNYAYLLICKATRKAAVIDPISYDDIEDAVRVHNVKSLEGVLVTHHHLDHSAGAPHFAEPNAKLRTQIYGGDKRIQSVSKLVKDGDKFKIGNIEIECLFTPCHTTGHICYHAKASNNEGAVFTGDTLFIGGCGRFFEGTAEQMHYALNSVLAYLPDHTSVYCGHEYTEENLKFALTVDKDNEVLKKKLNWAIEMRKQGRHTTPSTIGDEKTFNPFMRVNDSGLQKTIGFIDPIDVMQKLREMKNNYRSSL</sequence>
<organism evidence="1 2">
    <name type="scientific">Rhabditophanes sp. KR3021</name>
    <dbReference type="NCBI Taxonomy" id="114890"/>
    <lineage>
        <taxon>Eukaryota</taxon>
        <taxon>Metazoa</taxon>
        <taxon>Ecdysozoa</taxon>
        <taxon>Nematoda</taxon>
        <taxon>Chromadorea</taxon>
        <taxon>Rhabditida</taxon>
        <taxon>Tylenchina</taxon>
        <taxon>Panagrolaimomorpha</taxon>
        <taxon>Strongyloidoidea</taxon>
        <taxon>Alloionematidae</taxon>
        <taxon>Rhabditophanes</taxon>
    </lineage>
</organism>
<dbReference type="Proteomes" id="UP000095286">
    <property type="component" value="Unplaced"/>
</dbReference>